<keyword evidence="2" id="KW-0378">Hydrolase</keyword>
<organism evidence="2 3">
    <name type="scientific">Georgfuchsia toluolica</name>
    <dbReference type="NCBI Taxonomy" id="424218"/>
    <lineage>
        <taxon>Bacteria</taxon>
        <taxon>Pseudomonadati</taxon>
        <taxon>Pseudomonadota</taxon>
        <taxon>Betaproteobacteria</taxon>
        <taxon>Nitrosomonadales</taxon>
        <taxon>Sterolibacteriaceae</taxon>
        <taxon>Georgfuchsia</taxon>
    </lineage>
</organism>
<dbReference type="Proteomes" id="UP000742786">
    <property type="component" value="Unassembled WGS sequence"/>
</dbReference>
<dbReference type="RefSeq" id="WP_220634854.1">
    <property type="nucleotide sequence ID" value="NZ_CAJQUM010000001.1"/>
</dbReference>
<dbReference type="GO" id="GO:0017168">
    <property type="term" value="F:5-oxoprolinase (ATP-hydrolyzing) activity"/>
    <property type="evidence" value="ECO:0007669"/>
    <property type="project" value="TreeGrafter"/>
</dbReference>
<evidence type="ECO:0000259" key="1">
    <source>
        <dbReference type="Pfam" id="PF02538"/>
    </source>
</evidence>
<dbReference type="Pfam" id="PF02538">
    <property type="entry name" value="Hydantoinase_B"/>
    <property type="match status" value="1"/>
</dbReference>
<reference evidence="2" key="1">
    <citation type="submission" date="2021-04" db="EMBL/GenBank/DDBJ databases">
        <authorList>
            <person name="Hornung B."/>
        </authorList>
    </citation>
    <scope>NUCLEOTIDE SEQUENCE</scope>
    <source>
        <strain evidence="2">G5G6</strain>
    </source>
</reference>
<dbReference type="PANTHER" id="PTHR11365:SF23">
    <property type="entry name" value="HYPOTHETICAL 5-OXOPROLINASE (EUROFUNG)-RELATED"/>
    <property type="match status" value="1"/>
</dbReference>
<dbReference type="AlphaFoldDB" id="A0A916J289"/>
<gene>
    <name evidence="2" type="ORF">GTOL_10704</name>
</gene>
<dbReference type="PANTHER" id="PTHR11365">
    <property type="entry name" value="5-OXOPROLINASE RELATED"/>
    <property type="match status" value="1"/>
</dbReference>
<evidence type="ECO:0000313" key="2">
    <source>
        <dbReference type="EMBL" id="CAG4882822.1"/>
    </source>
</evidence>
<dbReference type="InterPro" id="IPR045079">
    <property type="entry name" value="Oxoprolinase-like"/>
</dbReference>
<dbReference type="GO" id="GO:0047423">
    <property type="term" value="F:N-methylhydantoinase (ATP-hydrolyzing) activity"/>
    <property type="evidence" value="ECO:0007669"/>
    <property type="project" value="UniProtKB-EC"/>
</dbReference>
<accession>A0A916J289</accession>
<evidence type="ECO:0000313" key="3">
    <source>
        <dbReference type="Proteomes" id="UP000742786"/>
    </source>
</evidence>
<name>A0A916J289_9PROT</name>
<dbReference type="GO" id="GO:0006749">
    <property type="term" value="P:glutathione metabolic process"/>
    <property type="evidence" value="ECO:0007669"/>
    <property type="project" value="TreeGrafter"/>
</dbReference>
<proteinExistence type="predicted"/>
<dbReference type="EMBL" id="CAJQUM010000001">
    <property type="protein sequence ID" value="CAG4882822.1"/>
    <property type="molecule type" value="Genomic_DNA"/>
</dbReference>
<protein>
    <submittedName>
        <fullName evidence="2">N-methylhydantoinase B</fullName>
        <ecNumber evidence="2">3.5.2.14</ecNumber>
    </submittedName>
</protein>
<dbReference type="InterPro" id="IPR003692">
    <property type="entry name" value="Hydantoinase_B"/>
</dbReference>
<sequence>MSTNQTIDPILVTVIQRRLKAITEEMGLVMLRTARSPILSEARDFVTGLYDAKGQMMEQTAYIPILAFAVPLGIKYMVEYFGDELYPGDVIIHNDPFTGGNQPADVKIVRPIFVKDKLIGFSAINGHQADVGGAVAGAYNPGATEIWQEALRITPVKLFEKGKKRKDVWDLIFGNIRFPIVQEDIQAAMGGCAVGERELVKLVERYGWDRFDAHLQHLYDATEQQMRAEITAIPDGTYHGQSRCYYDGFDPNSTMDIKVAVKIAGDKIDFDFAGTAPQTPGYVNAPLGSSITSVILTLLMCLKDSNIPQNAGMIRPITTQMPEGSMVNPRFPAASTFGNHLSDQISAAIFDALSQALPERVTAPWNPLFAIAAVGFNNRTSQPFVDILFNGLKGGGGGTKGADGYDHIGLIACGGGLLAQDPEMFEMKDPLFLHKFEYMPDSAGPGQWRGGLGVEMEMEFLNDGNLVSAFGDGIDAGSQAKGILGGGEAILNIGQLRYPDGKVHHCKSKEVVAGIPKGTRWYQVAGGGGGYGDPKKRPAEQVAREVRYNYVSAESARKNYGVAVDAKTLELDVKGTEALRKKAA</sequence>
<comment type="caution">
    <text evidence="2">The sequence shown here is derived from an EMBL/GenBank/DDBJ whole genome shotgun (WGS) entry which is preliminary data.</text>
</comment>
<feature type="domain" description="Hydantoinase B/oxoprolinase" evidence="1">
    <location>
        <begin position="8"/>
        <end position="534"/>
    </location>
</feature>
<keyword evidence="3" id="KW-1185">Reference proteome</keyword>
<dbReference type="EC" id="3.5.2.14" evidence="2"/>
<dbReference type="GO" id="GO:0005829">
    <property type="term" value="C:cytosol"/>
    <property type="evidence" value="ECO:0007669"/>
    <property type="project" value="TreeGrafter"/>
</dbReference>